<reference evidence="2" key="1">
    <citation type="journal article" date="2017" name="Nat. Commun.">
        <title>The North American bullfrog draft genome provides insight into hormonal regulation of long noncoding RNA.</title>
        <authorList>
            <person name="Hammond S.A."/>
            <person name="Warren R.L."/>
            <person name="Vandervalk B.P."/>
            <person name="Kucuk E."/>
            <person name="Khan H."/>
            <person name="Gibb E.A."/>
            <person name="Pandoh P."/>
            <person name="Kirk H."/>
            <person name="Zhao Y."/>
            <person name="Jones M."/>
            <person name="Mungall A.J."/>
            <person name="Coope R."/>
            <person name="Pleasance S."/>
            <person name="Moore R.A."/>
            <person name="Holt R.A."/>
            <person name="Round J.M."/>
            <person name="Ohora S."/>
            <person name="Walle B.V."/>
            <person name="Veldhoen N."/>
            <person name="Helbing C.C."/>
            <person name="Birol I."/>
        </authorList>
    </citation>
    <scope>NUCLEOTIDE SEQUENCE [LARGE SCALE GENOMIC DNA]</scope>
</reference>
<protein>
    <submittedName>
        <fullName evidence="1">Uncharacterized protein</fullName>
    </submittedName>
</protein>
<sequence length="152" mass="16748">MRSGLSLATMSPPTRSRLSLATTSPAKLLDIGRNWNTLSYTPIQSIPNMLWIGVTCLELCTDPCNMGPCFIMLQLEVMVVDEWHNRGPQDFVTVSLFKMPSTKCTCVHSSIAYICPSHNPTATMGHSIHNINISKPLTHTTPYTLSAICPVQ</sequence>
<organism evidence="1 2">
    <name type="scientific">Aquarana catesbeiana</name>
    <name type="common">American bullfrog</name>
    <name type="synonym">Rana catesbeiana</name>
    <dbReference type="NCBI Taxonomy" id="8400"/>
    <lineage>
        <taxon>Eukaryota</taxon>
        <taxon>Metazoa</taxon>
        <taxon>Chordata</taxon>
        <taxon>Craniata</taxon>
        <taxon>Vertebrata</taxon>
        <taxon>Euteleostomi</taxon>
        <taxon>Amphibia</taxon>
        <taxon>Batrachia</taxon>
        <taxon>Anura</taxon>
        <taxon>Neobatrachia</taxon>
        <taxon>Ranoidea</taxon>
        <taxon>Ranidae</taxon>
        <taxon>Aquarana</taxon>
    </lineage>
</organism>
<name>A0A2G9SKJ2_AQUCT</name>
<evidence type="ECO:0000313" key="1">
    <source>
        <dbReference type="EMBL" id="PIO40687.1"/>
    </source>
</evidence>
<evidence type="ECO:0000313" key="2">
    <source>
        <dbReference type="Proteomes" id="UP000228934"/>
    </source>
</evidence>
<dbReference type="Proteomes" id="UP000228934">
    <property type="component" value="Unassembled WGS sequence"/>
</dbReference>
<dbReference type="AlphaFoldDB" id="A0A2G9SKJ2"/>
<keyword evidence="2" id="KW-1185">Reference proteome</keyword>
<proteinExistence type="predicted"/>
<dbReference type="OrthoDB" id="8949260at2759"/>
<dbReference type="EMBL" id="KV923747">
    <property type="protein sequence ID" value="PIO40687.1"/>
    <property type="molecule type" value="Genomic_DNA"/>
</dbReference>
<gene>
    <name evidence="1" type="ORF">AB205_0110420</name>
</gene>
<accession>A0A2G9SKJ2</accession>